<protein>
    <submittedName>
        <fullName evidence="2">Diguanylate cyclase</fullName>
    </submittedName>
</protein>
<dbReference type="SUPFAM" id="SSF141868">
    <property type="entry name" value="EAL domain-like"/>
    <property type="match status" value="1"/>
</dbReference>
<accession>A0A4Q7DVL1</accession>
<evidence type="ECO:0000259" key="1">
    <source>
        <dbReference type="PROSITE" id="PS50883"/>
    </source>
</evidence>
<feature type="domain" description="EAL" evidence="1">
    <location>
        <begin position="62"/>
        <end position="132"/>
    </location>
</feature>
<dbReference type="InterPro" id="IPR001633">
    <property type="entry name" value="EAL_dom"/>
</dbReference>
<dbReference type="PROSITE" id="PS50883">
    <property type="entry name" value="EAL"/>
    <property type="match status" value="1"/>
</dbReference>
<comment type="caution">
    <text evidence="2">The sequence shown here is derived from an EMBL/GenBank/DDBJ whole genome shotgun (WGS) entry which is preliminary data.</text>
</comment>
<sequence length="132" mass="14998">MTCCALWELVLRTVLVTRPAPGRVKTAFMPTARNMACESLEDPFKSGIVYYDDKLDQRHRLQEYVLSHIDEALEKGWIQVYFQPVIRTLTDKVCNLEALSRWIDPPGPAQLGQLLYQVLDHAKPRGDGLCPG</sequence>
<dbReference type="EMBL" id="SETJ01000045">
    <property type="protein sequence ID" value="RZM16408.1"/>
    <property type="molecule type" value="Genomic_DNA"/>
</dbReference>
<name>A0A4Q7DVL1_9LACO</name>
<evidence type="ECO:0000313" key="2">
    <source>
        <dbReference type="EMBL" id="RZM16408.1"/>
    </source>
</evidence>
<proteinExistence type="predicted"/>
<evidence type="ECO:0000313" key="3">
    <source>
        <dbReference type="Proteomes" id="UP000292818"/>
    </source>
</evidence>
<dbReference type="Proteomes" id="UP000292818">
    <property type="component" value="Unassembled WGS sequence"/>
</dbReference>
<reference evidence="2 3" key="1">
    <citation type="submission" date="2019-01" db="EMBL/GenBank/DDBJ databases">
        <title>Colonization of the human gut by bovine bacteria present in Parmesan cheese.</title>
        <authorList>
            <person name="Lugli G.A."/>
            <person name="Milani C."/>
        </authorList>
    </citation>
    <scope>NUCLEOTIDE SEQUENCE [LARGE SCALE GENOMIC DNA]</scope>
    <source>
        <strain evidence="2 3">LDELB18P1</strain>
    </source>
</reference>
<organism evidence="2 3">
    <name type="scientific">Lactobacillus delbrueckii</name>
    <dbReference type="NCBI Taxonomy" id="1584"/>
    <lineage>
        <taxon>Bacteria</taxon>
        <taxon>Bacillati</taxon>
        <taxon>Bacillota</taxon>
        <taxon>Bacilli</taxon>
        <taxon>Lactobacillales</taxon>
        <taxon>Lactobacillaceae</taxon>
        <taxon>Lactobacillus</taxon>
    </lineage>
</organism>
<gene>
    <name evidence="2" type="ORF">LDELB18P1_1096</name>
</gene>
<dbReference type="InterPro" id="IPR035919">
    <property type="entry name" value="EAL_sf"/>
</dbReference>
<dbReference type="Gene3D" id="3.20.20.450">
    <property type="entry name" value="EAL domain"/>
    <property type="match status" value="1"/>
</dbReference>
<dbReference type="AlphaFoldDB" id="A0A4Q7DVL1"/>